<dbReference type="RefSeq" id="WP_274691136.1">
    <property type="nucleotide sequence ID" value="NZ_JAPMOU010000043.1"/>
</dbReference>
<dbReference type="Proteomes" id="UP001528823">
    <property type="component" value="Unassembled WGS sequence"/>
</dbReference>
<evidence type="ECO:0000313" key="1">
    <source>
        <dbReference type="EMBL" id="MDE1464827.1"/>
    </source>
</evidence>
<keyword evidence="2" id="KW-1185">Reference proteome</keyword>
<name>A0ABT5UEM0_9GAMM</name>
<comment type="caution">
    <text evidence="1">The sequence shown here is derived from an EMBL/GenBank/DDBJ whole genome shotgun (WGS) entry which is preliminary data.</text>
</comment>
<proteinExistence type="predicted"/>
<sequence>MLEWIKASKYRQLFHLSIIEFTRMRYKGEWLQDREYRKAADGTYWVNVIYVNDKYTANDAEEPYIAMEGSMLNWVKLKKYYELSGDTQNSFHHKKSKGLWREGKEFRKAADGVIWVNLNAVNEFAEKSTYIPKH</sequence>
<organism evidence="1 2">
    <name type="scientific">Spartinivicinus poritis</name>
    <dbReference type="NCBI Taxonomy" id="2994640"/>
    <lineage>
        <taxon>Bacteria</taxon>
        <taxon>Pseudomonadati</taxon>
        <taxon>Pseudomonadota</taxon>
        <taxon>Gammaproteobacteria</taxon>
        <taxon>Oceanospirillales</taxon>
        <taxon>Zooshikellaceae</taxon>
        <taxon>Spartinivicinus</taxon>
    </lineage>
</organism>
<gene>
    <name evidence="1" type="ORF">ORQ98_22965</name>
</gene>
<reference evidence="1 2" key="1">
    <citation type="submission" date="2022-11" db="EMBL/GenBank/DDBJ databases">
        <title>Spartinivicinus poritis sp. nov., isolated from scleractinian coral Porites lutea.</title>
        <authorList>
            <person name="Zhang G."/>
            <person name="Cai L."/>
            <person name="Wei Q."/>
        </authorList>
    </citation>
    <scope>NUCLEOTIDE SEQUENCE [LARGE SCALE GENOMIC DNA]</scope>
    <source>
        <strain evidence="1 2">A2-2</strain>
    </source>
</reference>
<accession>A0ABT5UEM0</accession>
<dbReference type="EMBL" id="JAPMOU010000043">
    <property type="protein sequence ID" value="MDE1464827.1"/>
    <property type="molecule type" value="Genomic_DNA"/>
</dbReference>
<evidence type="ECO:0000313" key="2">
    <source>
        <dbReference type="Proteomes" id="UP001528823"/>
    </source>
</evidence>
<protein>
    <submittedName>
        <fullName evidence="1">Uncharacterized protein</fullName>
    </submittedName>
</protein>